<keyword evidence="2" id="KW-1185">Reference proteome</keyword>
<organism evidence="1 2">
    <name type="scientific">Novosphingobium capsulatum</name>
    <dbReference type="NCBI Taxonomy" id="13688"/>
    <lineage>
        <taxon>Bacteria</taxon>
        <taxon>Pseudomonadati</taxon>
        <taxon>Pseudomonadota</taxon>
        <taxon>Alphaproteobacteria</taxon>
        <taxon>Sphingomonadales</taxon>
        <taxon>Sphingomonadaceae</taxon>
        <taxon>Novosphingobium</taxon>
    </lineage>
</organism>
<protein>
    <recommendedName>
        <fullName evidence="3">Heavy metal resistance protein</fullName>
    </recommendedName>
</protein>
<dbReference type="RefSeq" id="WP_309805073.1">
    <property type="nucleotide sequence ID" value="NZ_JAVDRD010000004.1"/>
</dbReference>
<evidence type="ECO:0008006" key="3">
    <source>
        <dbReference type="Google" id="ProtNLM"/>
    </source>
</evidence>
<gene>
    <name evidence="1" type="ORF">J2792_001993</name>
</gene>
<dbReference type="Proteomes" id="UP001184150">
    <property type="component" value="Unassembled WGS sequence"/>
</dbReference>
<dbReference type="InterPro" id="IPR025961">
    <property type="entry name" value="Metal_resist"/>
</dbReference>
<dbReference type="EMBL" id="JAVDRD010000004">
    <property type="protein sequence ID" value="MDR6511121.1"/>
    <property type="molecule type" value="Genomic_DNA"/>
</dbReference>
<proteinExistence type="predicted"/>
<dbReference type="Pfam" id="PF13801">
    <property type="entry name" value="Metal_resist"/>
    <property type="match status" value="1"/>
</dbReference>
<reference evidence="1 2" key="1">
    <citation type="submission" date="2023-07" db="EMBL/GenBank/DDBJ databases">
        <title>Sorghum-associated microbial communities from plants grown in Nebraska, USA.</title>
        <authorList>
            <person name="Schachtman D."/>
        </authorList>
    </citation>
    <scope>NUCLEOTIDE SEQUENCE [LARGE SCALE GENOMIC DNA]</scope>
    <source>
        <strain evidence="1 2">DS1027</strain>
    </source>
</reference>
<evidence type="ECO:0000313" key="1">
    <source>
        <dbReference type="EMBL" id="MDR6511121.1"/>
    </source>
</evidence>
<accession>A0ABU1MLB8</accession>
<sequence>MGARQMVFVALLAFAAALAGVGVGRMLFRPAQPAENAFHTLIHRDLALDAGQEQAMARLEGDYAAAQARYGAQMAQDNRDLAQAIVAERGYGPRVAAAVDRSHAAMGMLQKETLQHLFAMRALLRPDQQARFDQAMVAALMQSPAPSASQRP</sequence>
<dbReference type="Gene3D" id="1.20.120.1490">
    <property type="match status" value="1"/>
</dbReference>
<name>A0ABU1MLB8_9SPHN</name>
<evidence type="ECO:0000313" key="2">
    <source>
        <dbReference type="Proteomes" id="UP001184150"/>
    </source>
</evidence>
<comment type="caution">
    <text evidence="1">The sequence shown here is derived from an EMBL/GenBank/DDBJ whole genome shotgun (WGS) entry which is preliminary data.</text>
</comment>